<comment type="caution">
    <text evidence="1">The sequence shown here is derived from an EMBL/GenBank/DDBJ whole genome shotgun (WGS) entry which is preliminary data.</text>
</comment>
<evidence type="ECO:0000313" key="1">
    <source>
        <dbReference type="EMBL" id="MBP0457291.1"/>
    </source>
</evidence>
<protein>
    <submittedName>
        <fullName evidence="1">SRPBCC family protein</fullName>
    </submittedName>
</protein>
<dbReference type="Proteomes" id="UP000670475">
    <property type="component" value="Unassembled WGS sequence"/>
</dbReference>
<dbReference type="Gene3D" id="3.30.530.20">
    <property type="match status" value="1"/>
</dbReference>
<dbReference type="Pfam" id="PF10604">
    <property type="entry name" value="Polyketide_cyc2"/>
    <property type="match status" value="1"/>
</dbReference>
<gene>
    <name evidence="1" type="ORF">JFN87_07230</name>
</gene>
<dbReference type="EMBL" id="JAGIQL010000019">
    <property type="protein sequence ID" value="MBP0457291.1"/>
    <property type="molecule type" value="Genomic_DNA"/>
</dbReference>
<sequence>MAVRHLYVDRDPEVLWSVLRDPFRYSEWVVGTFRSHPEEGHWPDVGSSIAYEVRLGPARMRGTTVCRRHEHPRELELEAHAGRLGTARIALDIRPWGDGTLIIVDEHPLRGFGGAAHNGVSDRLIQLRHRRMLARLGRVVEAMPRSGVPAGA</sequence>
<keyword evidence="2" id="KW-1185">Reference proteome</keyword>
<dbReference type="CDD" id="cd07812">
    <property type="entry name" value="SRPBCC"/>
    <property type="match status" value="1"/>
</dbReference>
<dbReference type="InterPro" id="IPR019587">
    <property type="entry name" value="Polyketide_cyclase/dehydratase"/>
</dbReference>
<evidence type="ECO:0000313" key="2">
    <source>
        <dbReference type="Proteomes" id="UP000670475"/>
    </source>
</evidence>
<name>A0A940MDU8_9ACTN</name>
<dbReference type="InterPro" id="IPR023393">
    <property type="entry name" value="START-like_dom_sf"/>
</dbReference>
<dbReference type="RefSeq" id="WP_209339068.1">
    <property type="nucleotide sequence ID" value="NZ_JAGIQL010000019.1"/>
</dbReference>
<dbReference type="AlphaFoldDB" id="A0A940MDU8"/>
<dbReference type="SUPFAM" id="SSF55961">
    <property type="entry name" value="Bet v1-like"/>
    <property type="match status" value="1"/>
</dbReference>
<organism evidence="1 2">
    <name type="scientific">Streptomyces montanisoli</name>
    <dbReference type="NCBI Taxonomy" id="2798581"/>
    <lineage>
        <taxon>Bacteria</taxon>
        <taxon>Bacillati</taxon>
        <taxon>Actinomycetota</taxon>
        <taxon>Actinomycetes</taxon>
        <taxon>Kitasatosporales</taxon>
        <taxon>Streptomycetaceae</taxon>
        <taxon>Streptomyces</taxon>
    </lineage>
</organism>
<proteinExistence type="predicted"/>
<reference evidence="1" key="1">
    <citation type="submission" date="2021-03" db="EMBL/GenBank/DDBJ databases">
        <title>Whole genome sequence of Streptomyces bomunensis MMS17-BM035.</title>
        <authorList>
            <person name="Lee J.H."/>
        </authorList>
    </citation>
    <scope>NUCLEOTIDE SEQUENCE</scope>
    <source>
        <strain evidence="1">MMS17-BM035</strain>
    </source>
</reference>
<accession>A0A940MDU8</accession>